<evidence type="ECO:0000256" key="5">
    <source>
        <dbReference type="ARBA" id="ARBA00023277"/>
    </source>
</evidence>
<keyword evidence="5 10" id="KW-0119">Carbohydrate metabolism</keyword>
<evidence type="ECO:0000313" key="13">
    <source>
        <dbReference type="Proteomes" id="UP001156398"/>
    </source>
</evidence>
<keyword evidence="1 10" id="KW-0732">Signal</keyword>
<feature type="chain" id="PRO_5044952479" description="Glucanase" evidence="10">
    <location>
        <begin position="45"/>
        <end position="368"/>
    </location>
</feature>
<dbReference type="Proteomes" id="UP001156398">
    <property type="component" value="Unassembled WGS sequence"/>
</dbReference>
<sequence length="368" mass="37352">MSTPPPHPGSDPLPTRGRAVTARRLAVALALSLSALAMSPPAHAAQATATQAPATPATAAHATATHAPQAVAPQAPRRADLPAGTQFYVNPDSQVAQWVGANPGDSREPAIASRIASQPQATWFADYDPDTITSQVGAVTSAAAANGTTPVLVAYEIPDRDCGGLSSGGAPDVASYDSWMQGFAAGLGGGPVVVILEPDSLSSTDCLDAQGLADRDAALSQAGATLHSADPDARVYYDAGHSDWHDPADQANRLRAAGVTTNGDGIFSNVSNFETTSDEVTYDTSVLADLGDAALHAVVDTSRNGAGPSPDQNWCDPQGRSLGTAPTTGTGDPLIDAYLWVKAPGESDGCADGAGVFDPDLAYALATD</sequence>
<evidence type="ECO:0000256" key="10">
    <source>
        <dbReference type="RuleBase" id="RU361186"/>
    </source>
</evidence>
<evidence type="ECO:0000256" key="3">
    <source>
        <dbReference type="ARBA" id="ARBA00023001"/>
    </source>
</evidence>
<dbReference type="PANTHER" id="PTHR34876:SF4">
    <property type="entry name" value="1,4-BETA-D-GLUCAN CELLOBIOHYDROLASE C-RELATED"/>
    <property type="match status" value="1"/>
</dbReference>
<gene>
    <name evidence="12" type="ORF">POF43_019610</name>
</gene>
<comment type="similarity">
    <text evidence="10">Belongs to the glycosyl hydrolase family 6.</text>
</comment>
<reference evidence="12 13" key="1">
    <citation type="submission" date="2023-05" db="EMBL/GenBank/DDBJ databases">
        <title>Streptantibioticus silvisoli sp. nov., acidotolerant actinomycetes 1 from pine litter.</title>
        <authorList>
            <person name="Swiecimska M."/>
            <person name="Golinska P."/>
            <person name="Sangal V."/>
            <person name="Wachnowicz B."/>
            <person name="Goodfellow M."/>
        </authorList>
    </citation>
    <scope>NUCLEOTIDE SEQUENCE [LARGE SCALE GENOMIC DNA]</scope>
    <source>
        <strain evidence="12 13">SL54</strain>
    </source>
</reference>
<feature type="signal peptide" evidence="10">
    <location>
        <begin position="1"/>
        <end position="44"/>
    </location>
</feature>
<evidence type="ECO:0000256" key="7">
    <source>
        <dbReference type="ARBA" id="ARBA00023326"/>
    </source>
</evidence>
<evidence type="ECO:0000256" key="9">
    <source>
        <dbReference type="PROSITE-ProRule" id="PRU10057"/>
    </source>
</evidence>
<feature type="active site" description="Proton donor" evidence="9">
    <location>
        <position position="199"/>
    </location>
</feature>
<organism evidence="12 13">
    <name type="scientific">Streptantibioticus silvisoli</name>
    <dbReference type="NCBI Taxonomy" id="2705255"/>
    <lineage>
        <taxon>Bacteria</taxon>
        <taxon>Bacillati</taxon>
        <taxon>Actinomycetota</taxon>
        <taxon>Actinomycetes</taxon>
        <taxon>Kitasatosporales</taxon>
        <taxon>Streptomycetaceae</taxon>
        <taxon>Streptantibioticus</taxon>
    </lineage>
</organism>
<evidence type="ECO:0000256" key="4">
    <source>
        <dbReference type="ARBA" id="ARBA00023157"/>
    </source>
</evidence>
<evidence type="ECO:0000256" key="2">
    <source>
        <dbReference type="ARBA" id="ARBA00022801"/>
    </source>
</evidence>
<feature type="active site" evidence="8">
    <location>
        <position position="161"/>
    </location>
</feature>
<keyword evidence="7 10" id="KW-0624">Polysaccharide degradation</keyword>
<evidence type="ECO:0000313" key="12">
    <source>
        <dbReference type="EMBL" id="MDI5964904.1"/>
    </source>
</evidence>
<keyword evidence="4" id="KW-1015">Disulfide bond</keyword>
<dbReference type="InterPro" id="IPR016288">
    <property type="entry name" value="Beta_cellobiohydrolase"/>
</dbReference>
<dbReference type="Gene3D" id="3.20.20.40">
    <property type="entry name" value="1, 4-beta cellobiohydrolase"/>
    <property type="match status" value="1"/>
</dbReference>
<dbReference type="PANTHER" id="PTHR34876">
    <property type="match status" value="1"/>
</dbReference>
<dbReference type="Pfam" id="PF01341">
    <property type="entry name" value="Glyco_hydro_6"/>
    <property type="match status" value="1"/>
</dbReference>
<protein>
    <recommendedName>
        <fullName evidence="10">Glucanase</fullName>
        <ecNumber evidence="10">3.2.1.-</ecNumber>
    </recommendedName>
</protein>
<dbReference type="PROSITE" id="PS00656">
    <property type="entry name" value="GLYCOSYL_HYDROL_F6_2"/>
    <property type="match status" value="1"/>
</dbReference>
<dbReference type="PROSITE" id="PS00655">
    <property type="entry name" value="GLYCOSYL_HYDROL_F6_1"/>
    <property type="match status" value="1"/>
</dbReference>
<evidence type="ECO:0000256" key="11">
    <source>
        <dbReference type="SAM" id="MobiDB-lite"/>
    </source>
</evidence>
<accession>A0ABT6W2C5</accession>
<dbReference type="EMBL" id="JAAGKO020000028">
    <property type="protein sequence ID" value="MDI5964904.1"/>
    <property type="molecule type" value="Genomic_DNA"/>
</dbReference>
<dbReference type="RefSeq" id="WP_282704673.1">
    <property type="nucleotide sequence ID" value="NZ_JAAGKO020000028.1"/>
</dbReference>
<name>A0ABT6W2C5_9ACTN</name>
<dbReference type="InterPro" id="IPR001524">
    <property type="entry name" value="Glyco_hydro_6_CS"/>
</dbReference>
<keyword evidence="13" id="KW-1185">Reference proteome</keyword>
<comment type="caution">
    <text evidence="12">The sequence shown here is derived from an EMBL/GenBank/DDBJ whole genome shotgun (WGS) entry which is preliminary data.</text>
</comment>
<dbReference type="InterPro" id="IPR036434">
    <property type="entry name" value="Beta_cellobiohydrolase_sf"/>
</dbReference>
<dbReference type="GO" id="GO:0016787">
    <property type="term" value="F:hydrolase activity"/>
    <property type="evidence" value="ECO:0007669"/>
    <property type="project" value="UniProtKB-KW"/>
</dbReference>
<dbReference type="PIRSF" id="PIRSF001100">
    <property type="entry name" value="Beta_cellobiohydrolase"/>
    <property type="match status" value="1"/>
</dbReference>
<evidence type="ECO:0000256" key="8">
    <source>
        <dbReference type="PROSITE-ProRule" id="PRU10056"/>
    </source>
</evidence>
<dbReference type="EC" id="3.2.1.-" evidence="10"/>
<keyword evidence="2 10" id="KW-0378">Hydrolase</keyword>
<evidence type="ECO:0000256" key="6">
    <source>
        <dbReference type="ARBA" id="ARBA00023295"/>
    </source>
</evidence>
<feature type="region of interest" description="Disordered" evidence="11">
    <location>
        <begin position="47"/>
        <end position="76"/>
    </location>
</feature>
<evidence type="ECO:0000256" key="1">
    <source>
        <dbReference type="ARBA" id="ARBA00022729"/>
    </source>
</evidence>
<dbReference type="PRINTS" id="PR00733">
    <property type="entry name" value="GLHYDRLASE6"/>
</dbReference>
<proteinExistence type="inferred from homology"/>
<feature type="region of interest" description="Disordered" evidence="11">
    <location>
        <begin position="302"/>
        <end position="328"/>
    </location>
</feature>
<keyword evidence="6 10" id="KW-0326">Glycosidase</keyword>
<keyword evidence="3 10" id="KW-0136">Cellulose degradation</keyword>
<dbReference type="SUPFAM" id="SSF51989">
    <property type="entry name" value="Glycosyl hydrolases family 6, cellulases"/>
    <property type="match status" value="1"/>
</dbReference>